<evidence type="ECO:0000313" key="3">
    <source>
        <dbReference type="Proteomes" id="UP000481861"/>
    </source>
</evidence>
<evidence type="ECO:0000313" key="2">
    <source>
        <dbReference type="EMBL" id="KAF2865213.1"/>
    </source>
</evidence>
<gene>
    <name evidence="2" type="ORF">BDV95DRAFT_623927</name>
</gene>
<reference evidence="2 3" key="1">
    <citation type="submission" date="2020-01" db="EMBL/GenBank/DDBJ databases">
        <authorList>
            <consortium name="DOE Joint Genome Institute"/>
            <person name="Haridas S."/>
            <person name="Albert R."/>
            <person name="Binder M."/>
            <person name="Bloem J."/>
            <person name="Labutti K."/>
            <person name="Salamov A."/>
            <person name="Andreopoulos B."/>
            <person name="Baker S.E."/>
            <person name="Barry K."/>
            <person name="Bills G."/>
            <person name="Bluhm B.H."/>
            <person name="Cannon C."/>
            <person name="Castanera R."/>
            <person name="Culley D.E."/>
            <person name="Daum C."/>
            <person name="Ezra D."/>
            <person name="Gonzalez J.B."/>
            <person name="Henrissat B."/>
            <person name="Kuo A."/>
            <person name="Liang C."/>
            <person name="Lipzen A."/>
            <person name="Lutzoni F."/>
            <person name="Magnuson J."/>
            <person name="Mondo S."/>
            <person name="Nolan M."/>
            <person name="Ohm R."/>
            <person name="Pangilinan J."/>
            <person name="Park H.-J.H."/>
            <person name="Ramirez L."/>
            <person name="Alfaro M."/>
            <person name="Sun H."/>
            <person name="Tritt A."/>
            <person name="Yoshinaga Y."/>
            <person name="Zwiers L.-H.L."/>
            <person name="Turgeon B.G."/>
            <person name="Goodwin S.B."/>
            <person name="Spatafora J.W."/>
            <person name="Crous P.W."/>
            <person name="Grigoriev I.V."/>
        </authorList>
    </citation>
    <scope>NUCLEOTIDE SEQUENCE [LARGE SCALE GENOMIC DNA]</scope>
    <source>
        <strain evidence="2 3">CBS 611.86</strain>
    </source>
</reference>
<feature type="region of interest" description="Disordered" evidence="1">
    <location>
        <begin position="29"/>
        <end position="62"/>
    </location>
</feature>
<keyword evidence="3" id="KW-1185">Reference proteome</keyword>
<dbReference type="Proteomes" id="UP000481861">
    <property type="component" value="Unassembled WGS sequence"/>
</dbReference>
<accession>A0A7C8I2J1</accession>
<evidence type="ECO:0000256" key="1">
    <source>
        <dbReference type="SAM" id="MobiDB-lite"/>
    </source>
</evidence>
<sequence>MTPTSKLPYNFCRRHLESHPAATVDATTNAAAAASQAPTGQQLASSSAPNSTAAFGDPTGSSQQALWQTLRLPSASIQPPRWRNSLSPNPLLLNSSYRTLRCSSSNVAKPSKKPPRTCWQSVSSTLGCSLIFPHRPSAFWQMAPVQRRKLSPPTSWARSRATLAMTNKQLVIATAVSHKTGFSAGSIARHHNSARTPPVLAGVNDRLLEVELFHALSLSERPRLIYESEAAEYPVSDWL</sequence>
<protein>
    <submittedName>
        <fullName evidence="2">Uncharacterized protein</fullName>
    </submittedName>
</protein>
<comment type="caution">
    <text evidence="2">The sequence shown here is derived from an EMBL/GenBank/DDBJ whole genome shotgun (WGS) entry which is preliminary data.</text>
</comment>
<feature type="non-terminal residue" evidence="2">
    <location>
        <position position="239"/>
    </location>
</feature>
<dbReference type="EMBL" id="JAADJZ010000035">
    <property type="protein sequence ID" value="KAF2865213.1"/>
    <property type="molecule type" value="Genomic_DNA"/>
</dbReference>
<organism evidence="2 3">
    <name type="scientific">Massariosphaeria phaeospora</name>
    <dbReference type="NCBI Taxonomy" id="100035"/>
    <lineage>
        <taxon>Eukaryota</taxon>
        <taxon>Fungi</taxon>
        <taxon>Dikarya</taxon>
        <taxon>Ascomycota</taxon>
        <taxon>Pezizomycotina</taxon>
        <taxon>Dothideomycetes</taxon>
        <taxon>Pleosporomycetidae</taxon>
        <taxon>Pleosporales</taxon>
        <taxon>Pleosporales incertae sedis</taxon>
        <taxon>Massariosphaeria</taxon>
    </lineage>
</organism>
<name>A0A7C8I2J1_9PLEO</name>
<feature type="compositionally biased region" description="Low complexity" evidence="1">
    <location>
        <begin position="29"/>
        <end position="39"/>
    </location>
</feature>
<dbReference type="AlphaFoldDB" id="A0A7C8I2J1"/>
<proteinExistence type="predicted"/>
<feature type="compositionally biased region" description="Polar residues" evidence="1">
    <location>
        <begin position="40"/>
        <end position="62"/>
    </location>
</feature>